<feature type="compositionally biased region" description="Low complexity" evidence="1">
    <location>
        <begin position="134"/>
        <end position="147"/>
    </location>
</feature>
<feature type="compositionally biased region" description="Basic and acidic residues" evidence="1">
    <location>
        <begin position="224"/>
        <end position="258"/>
    </location>
</feature>
<feature type="compositionally biased region" description="Basic residues" evidence="1">
    <location>
        <begin position="1"/>
        <end position="31"/>
    </location>
</feature>
<name>A0A6J4KK99_9ACTN</name>
<feature type="non-terminal residue" evidence="2">
    <location>
        <position position="1"/>
    </location>
</feature>
<feature type="compositionally biased region" description="Basic and acidic residues" evidence="1">
    <location>
        <begin position="41"/>
        <end position="55"/>
    </location>
</feature>
<feature type="compositionally biased region" description="Basic residues" evidence="1">
    <location>
        <begin position="270"/>
        <end position="279"/>
    </location>
</feature>
<reference evidence="2" key="1">
    <citation type="submission" date="2020-02" db="EMBL/GenBank/DDBJ databases">
        <authorList>
            <person name="Meier V. D."/>
        </authorList>
    </citation>
    <scope>NUCLEOTIDE SEQUENCE</scope>
    <source>
        <strain evidence="2">AVDCRST_MAG07</strain>
    </source>
</reference>
<feature type="compositionally biased region" description="Low complexity" evidence="1">
    <location>
        <begin position="106"/>
        <end position="117"/>
    </location>
</feature>
<accession>A0A6J4KK99</accession>
<feature type="compositionally biased region" description="Basic and acidic residues" evidence="1">
    <location>
        <begin position="63"/>
        <end position="91"/>
    </location>
</feature>
<dbReference type="AlphaFoldDB" id="A0A6J4KK99"/>
<feature type="non-terminal residue" evidence="2">
    <location>
        <position position="343"/>
    </location>
</feature>
<protein>
    <submittedName>
        <fullName evidence="2">Uncharacterized protein</fullName>
    </submittedName>
</protein>
<sequence length="343" mass="37214">GGHHRRRRPDRGRQHGHRVARPARPPPRPRAHAGGGAQDGLRPRLRPEQERGDPRHRAHPHGGRADPARREVVVRPGDRGARGRAAGERLRPAAARRAAGCGGQAAGVRPGAAAPAGRRGRRPLRAADRRGARRAAATPPAAGLPRRVGLWRDERAGRRRRRRTHRHRAPARPGTHPDRSHRRRPRGGLERPRLRRPPRRLDVGAARGRPVPGPRPGRLGCADGGRRAGGDERAARPRAAADGRLRRLGRDGLRSTDRRARRGTADSPGRLRRRGRRPRAGGAVRADDRAAVRRGAGSGGRPDAAQHAGRHPCAQQRASAPADDAPTARDDRPRSKGRVTGSL</sequence>
<gene>
    <name evidence="2" type="ORF">AVDCRST_MAG07-452</name>
</gene>
<feature type="compositionally biased region" description="Basic residues" evidence="1">
    <location>
        <begin position="157"/>
        <end position="170"/>
    </location>
</feature>
<evidence type="ECO:0000313" key="2">
    <source>
        <dbReference type="EMBL" id="CAA9308434.1"/>
    </source>
</evidence>
<evidence type="ECO:0000256" key="1">
    <source>
        <dbReference type="SAM" id="MobiDB-lite"/>
    </source>
</evidence>
<dbReference type="EMBL" id="CADCUB010000018">
    <property type="protein sequence ID" value="CAA9308434.1"/>
    <property type="molecule type" value="Genomic_DNA"/>
</dbReference>
<feature type="compositionally biased region" description="Low complexity" evidence="1">
    <location>
        <begin position="203"/>
        <end position="221"/>
    </location>
</feature>
<feature type="region of interest" description="Disordered" evidence="1">
    <location>
        <begin position="1"/>
        <end position="343"/>
    </location>
</feature>
<organism evidence="2">
    <name type="scientific">uncultured Frankineae bacterium</name>
    <dbReference type="NCBI Taxonomy" id="437475"/>
    <lineage>
        <taxon>Bacteria</taxon>
        <taxon>Bacillati</taxon>
        <taxon>Actinomycetota</taxon>
        <taxon>Actinomycetes</taxon>
        <taxon>Frankiales</taxon>
        <taxon>environmental samples</taxon>
    </lineage>
</organism>
<proteinExistence type="predicted"/>